<protein>
    <recommendedName>
        <fullName evidence="3">RES domain-containing protein</fullName>
    </recommendedName>
</protein>
<evidence type="ECO:0000313" key="1">
    <source>
        <dbReference type="EMBL" id="MFC5505521.1"/>
    </source>
</evidence>
<evidence type="ECO:0008006" key="3">
    <source>
        <dbReference type="Google" id="ProtNLM"/>
    </source>
</evidence>
<dbReference type="Proteomes" id="UP001596060">
    <property type="component" value="Unassembled WGS sequence"/>
</dbReference>
<accession>A0ABW0NYC5</accession>
<organism evidence="1 2">
    <name type="scientific">Bosea massiliensis</name>
    <dbReference type="NCBI Taxonomy" id="151419"/>
    <lineage>
        <taxon>Bacteria</taxon>
        <taxon>Pseudomonadati</taxon>
        <taxon>Pseudomonadota</taxon>
        <taxon>Alphaproteobacteria</taxon>
        <taxon>Hyphomicrobiales</taxon>
        <taxon>Boseaceae</taxon>
        <taxon>Bosea</taxon>
    </lineage>
</organism>
<keyword evidence="2" id="KW-1185">Reference proteome</keyword>
<name>A0ABW0NYC5_9HYPH</name>
<sequence length="131" mass="14635">MPFFHATFKKNLPSILRHGLGAPGHGESNWPGIEGGVYLAELPAVSLLVMLEQYFHFGDPTSVPREHFADVVVFVIDDARVEKSRLVPDPLITNHPVHRYLGTIDVASMPVIPFDQMADDIFRDRAWEATA</sequence>
<dbReference type="EMBL" id="JBHSLU010000017">
    <property type="protein sequence ID" value="MFC5505521.1"/>
    <property type="molecule type" value="Genomic_DNA"/>
</dbReference>
<comment type="caution">
    <text evidence="1">The sequence shown here is derived from an EMBL/GenBank/DDBJ whole genome shotgun (WGS) entry which is preliminary data.</text>
</comment>
<dbReference type="RefSeq" id="WP_068078846.1">
    <property type="nucleotide sequence ID" value="NZ_JBHSLU010000017.1"/>
</dbReference>
<gene>
    <name evidence="1" type="ORF">ACFPN9_09650</name>
</gene>
<proteinExistence type="predicted"/>
<evidence type="ECO:0000313" key="2">
    <source>
        <dbReference type="Proteomes" id="UP001596060"/>
    </source>
</evidence>
<reference evidence="2" key="1">
    <citation type="journal article" date="2019" name="Int. J. Syst. Evol. Microbiol.">
        <title>The Global Catalogue of Microorganisms (GCM) 10K type strain sequencing project: providing services to taxonomists for standard genome sequencing and annotation.</title>
        <authorList>
            <consortium name="The Broad Institute Genomics Platform"/>
            <consortium name="The Broad Institute Genome Sequencing Center for Infectious Disease"/>
            <person name="Wu L."/>
            <person name="Ma J."/>
        </authorList>
    </citation>
    <scope>NUCLEOTIDE SEQUENCE [LARGE SCALE GENOMIC DNA]</scope>
    <source>
        <strain evidence="2">CCUG 43117</strain>
    </source>
</reference>